<keyword evidence="2" id="KW-0413">Isomerase</keyword>
<dbReference type="InterPro" id="IPR042529">
    <property type="entry name" value="IF_2B-like_C"/>
</dbReference>
<organism evidence="2 3">
    <name type="scientific">Pseudomonas fulva</name>
    <dbReference type="NCBI Taxonomy" id="47880"/>
    <lineage>
        <taxon>Bacteria</taxon>
        <taxon>Pseudomonadati</taxon>
        <taxon>Pseudomonadota</taxon>
        <taxon>Gammaproteobacteria</taxon>
        <taxon>Pseudomonadales</taxon>
        <taxon>Pseudomonadaceae</taxon>
        <taxon>Pseudomonas</taxon>
    </lineage>
</organism>
<dbReference type="InterPro" id="IPR037171">
    <property type="entry name" value="NagB/RpiA_transferase-like"/>
</dbReference>
<protein>
    <submittedName>
        <fullName evidence="2">Methylthioribose-1-phosphate isomerase</fullName>
    </submittedName>
</protein>
<dbReference type="Pfam" id="PF01008">
    <property type="entry name" value="IF-2B"/>
    <property type="match status" value="1"/>
</dbReference>
<dbReference type="PANTHER" id="PTHR43475:SF1">
    <property type="entry name" value="METHYLTHIORIBOSE-1-PHOSPHATE ISOMERASE"/>
    <property type="match status" value="1"/>
</dbReference>
<evidence type="ECO:0000256" key="1">
    <source>
        <dbReference type="RuleBase" id="RU003814"/>
    </source>
</evidence>
<dbReference type="OrthoDB" id="9803436at2"/>
<evidence type="ECO:0000313" key="3">
    <source>
        <dbReference type="Proteomes" id="UP000032068"/>
    </source>
</evidence>
<name>A0A0D0KQ71_9PSED</name>
<dbReference type="SUPFAM" id="SSF100950">
    <property type="entry name" value="NagB/RpiA/CoA transferase-like"/>
    <property type="match status" value="1"/>
</dbReference>
<dbReference type="Gene3D" id="1.20.120.420">
    <property type="entry name" value="translation initiation factor eif-2b, domain 1"/>
    <property type="match status" value="1"/>
</dbReference>
<dbReference type="GO" id="GO:0019509">
    <property type="term" value="P:L-methionine salvage from methylthioadenosine"/>
    <property type="evidence" value="ECO:0007669"/>
    <property type="project" value="TreeGrafter"/>
</dbReference>
<dbReference type="AlphaFoldDB" id="A0A0D0KQ71"/>
<sequence length="356" mass="38273">MRERLLAAEQVVGFVWREGALHVLDQRRLPGEQVWHACHSVSAVVEMLAGGALQGAAARVICGAYALVLGARQRADEGGDWYAGLQVDASRLAEAGLHALECERLLLRMHERLARSRPGAQPLEVMEDEAHGIHQRDREASLVMAQLGVELIRGFQGNSQNLLSIGCAGALTSGGFGTALAVIRAARLEGLLERCYLGESRPLLQGARLAAWELREEGIAVALSADAALAHLMKDRGITWAIVGAERIAANGDVLGLIGTYQLAVAAMHHGVRLMVVAPSAVIDLQAESGEECFHELGHAPLAYPQSERVAGVDEIEPQFDVTPADLVDFVVTEKGVIERPDAAKIAQLMSRKRLH</sequence>
<gene>
    <name evidence="2" type="ORF">RU08_12065</name>
</gene>
<comment type="caution">
    <text evidence="2">The sequence shown here is derived from an EMBL/GenBank/DDBJ whole genome shotgun (WGS) entry which is preliminary data.</text>
</comment>
<dbReference type="RefSeq" id="WP_042554063.1">
    <property type="nucleotide sequence ID" value="NZ_JXQW01000029.1"/>
</dbReference>
<reference evidence="2 3" key="1">
    <citation type="submission" date="2014-12" db="EMBL/GenBank/DDBJ databases">
        <title>16Stimator: statistical estimation of ribosomal gene copy numbers from draft genome assemblies.</title>
        <authorList>
            <person name="Perisin M.A."/>
            <person name="Vetter M."/>
            <person name="Gilbert J.A."/>
            <person name="Bergelson J."/>
        </authorList>
    </citation>
    <scope>NUCLEOTIDE SEQUENCE [LARGE SCALE GENOMIC DNA]</scope>
    <source>
        <strain evidence="2 3">MEJ086</strain>
    </source>
</reference>
<dbReference type="Proteomes" id="UP000032068">
    <property type="component" value="Unassembled WGS sequence"/>
</dbReference>
<dbReference type="NCBIfam" id="NF004326">
    <property type="entry name" value="PRK05720.1"/>
    <property type="match status" value="1"/>
</dbReference>
<evidence type="ECO:0000313" key="2">
    <source>
        <dbReference type="EMBL" id="KIQ00140.1"/>
    </source>
</evidence>
<dbReference type="Gene3D" id="3.40.50.10470">
    <property type="entry name" value="Translation initiation factor eif-2b, domain 2"/>
    <property type="match status" value="1"/>
</dbReference>
<dbReference type="PANTHER" id="PTHR43475">
    <property type="entry name" value="METHYLTHIORIBOSE-1-PHOSPHATE ISOMERASE"/>
    <property type="match status" value="1"/>
</dbReference>
<dbReference type="InterPro" id="IPR000649">
    <property type="entry name" value="IF-2B-related"/>
</dbReference>
<accession>A0A0D0KQ71</accession>
<dbReference type="GO" id="GO:0046523">
    <property type="term" value="F:S-methyl-5-thioribose-1-phosphate isomerase activity"/>
    <property type="evidence" value="ECO:0007669"/>
    <property type="project" value="TreeGrafter"/>
</dbReference>
<comment type="similarity">
    <text evidence="1">Belongs to the eIF-2B alpha/beta/delta subunits family.</text>
</comment>
<proteinExistence type="inferred from homology"/>
<dbReference type="EMBL" id="JXQW01000029">
    <property type="protein sequence ID" value="KIQ00140.1"/>
    <property type="molecule type" value="Genomic_DNA"/>
</dbReference>
<dbReference type="InterPro" id="IPR027363">
    <property type="entry name" value="M1Pi_N"/>
</dbReference>